<evidence type="ECO:0000256" key="1">
    <source>
        <dbReference type="SAM" id="MobiDB-lite"/>
    </source>
</evidence>
<protein>
    <submittedName>
        <fullName evidence="2">Uncharacterized protein</fullName>
    </submittedName>
</protein>
<organism evidence="2 3">
    <name type="scientific">Rosistilla oblonga</name>
    <dbReference type="NCBI Taxonomy" id="2527990"/>
    <lineage>
        <taxon>Bacteria</taxon>
        <taxon>Pseudomonadati</taxon>
        <taxon>Planctomycetota</taxon>
        <taxon>Planctomycetia</taxon>
        <taxon>Pirellulales</taxon>
        <taxon>Pirellulaceae</taxon>
        <taxon>Rosistilla</taxon>
    </lineage>
</organism>
<keyword evidence="3" id="KW-1185">Reference proteome</keyword>
<accession>A0A518IT79</accession>
<proteinExistence type="predicted"/>
<evidence type="ECO:0000313" key="3">
    <source>
        <dbReference type="Proteomes" id="UP000316770"/>
    </source>
</evidence>
<gene>
    <name evidence="2" type="ORF">Mal33_22620</name>
</gene>
<name>A0A518IT79_9BACT</name>
<reference evidence="2 3" key="1">
    <citation type="submission" date="2019-02" db="EMBL/GenBank/DDBJ databases">
        <title>Deep-cultivation of Planctomycetes and their phenomic and genomic characterization uncovers novel biology.</title>
        <authorList>
            <person name="Wiegand S."/>
            <person name="Jogler M."/>
            <person name="Boedeker C."/>
            <person name="Pinto D."/>
            <person name="Vollmers J."/>
            <person name="Rivas-Marin E."/>
            <person name="Kohn T."/>
            <person name="Peeters S.H."/>
            <person name="Heuer A."/>
            <person name="Rast P."/>
            <person name="Oberbeckmann S."/>
            <person name="Bunk B."/>
            <person name="Jeske O."/>
            <person name="Meyerdierks A."/>
            <person name="Storesund J.E."/>
            <person name="Kallscheuer N."/>
            <person name="Luecker S."/>
            <person name="Lage O.M."/>
            <person name="Pohl T."/>
            <person name="Merkel B.J."/>
            <person name="Hornburger P."/>
            <person name="Mueller R.-W."/>
            <person name="Bruemmer F."/>
            <person name="Labrenz M."/>
            <person name="Spormann A.M."/>
            <person name="Op den Camp H."/>
            <person name="Overmann J."/>
            <person name="Amann R."/>
            <person name="Jetten M.S.M."/>
            <person name="Mascher T."/>
            <person name="Medema M.H."/>
            <person name="Devos D.P."/>
            <person name="Kaster A.-K."/>
            <person name="Ovreas L."/>
            <person name="Rohde M."/>
            <person name="Galperin M.Y."/>
            <person name="Jogler C."/>
        </authorList>
    </citation>
    <scope>NUCLEOTIDE SEQUENCE [LARGE SCALE GENOMIC DNA]</scope>
    <source>
        <strain evidence="2 3">Mal33</strain>
    </source>
</reference>
<dbReference type="EMBL" id="CP036318">
    <property type="protein sequence ID" value="QDV56280.1"/>
    <property type="molecule type" value="Genomic_DNA"/>
</dbReference>
<sequence>MSTDMIASSDAKTQEIYAGWENVPRHLKTRSGWNSLFRKVRKGEEPSATVATMKTMRLECADVEYEVPGHTWSLYQHSQTEPIKKTPLNVARQQFWEIFGHTNERSKLIRWTKGDWIEDEFGEMAWDSEVDVAGWKTFSKEWFTKPKCIDHDMGREIYGVFGAENSCYLLIDLDLHKQPLQLFLQRLAVLLVAFHGKFRCHFQVSDENAGGVHIIFYFGKRSPLKGRLRWFERTLAQIDEQFPECEFLRRQRGGSRKLNIEVYPNPAKAHRLPLARERTMLLDKPLELVSRRGRQSQDIVGYMNWLNDPNRSFMSKKNVYGYIVGRLDLSCSSSASNVASLTCKKLSSKNDASNNATSKNPPSDFEPQSPEKQTGSSKRSYPLKGKTRGAIIGFWQRGEPGHFGNLNSAIYVTLMALMAEGCNRKHAVDVVMQYARDLPNPNLSSRLPDRLPEIEPIVERDSLKIWNSGINGTWNRSAARWSEIGFRVDNKSTWAVSGSTPDVVVDCEEVLFSDQERKLIVNELAPLIVGTKQALKPEKQAEVERAVAYFLRFVRCCDREIPVHGLPGILSGFKLNFGQHEKQRRFFKKLTKWKWIYVRADYYHPAKHGGKAAKGRARSYGIGEAMIGKFPLLRKKREQKEWSYILSSTFCETDGNDLQISSFDDQMSDISVSNESQKSSNTCN</sequence>
<feature type="region of interest" description="Disordered" evidence="1">
    <location>
        <begin position="346"/>
        <end position="384"/>
    </location>
</feature>
<feature type="compositionally biased region" description="Polar residues" evidence="1">
    <location>
        <begin position="349"/>
        <end position="361"/>
    </location>
</feature>
<dbReference type="Proteomes" id="UP000316770">
    <property type="component" value="Chromosome"/>
</dbReference>
<dbReference type="AlphaFoldDB" id="A0A518IT79"/>
<feature type="compositionally biased region" description="Polar residues" evidence="1">
    <location>
        <begin position="370"/>
        <end position="379"/>
    </location>
</feature>
<dbReference type="RefSeq" id="WP_145284538.1">
    <property type="nucleotide sequence ID" value="NZ_CP036318.1"/>
</dbReference>
<evidence type="ECO:0000313" key="2">
    <source>
        <dbReference type="EMBL" id="QDV56280.1"/>
    </source>
</evidence>